<dbReference type="GO" id="GO:0005737">
    <property type="term" value="C:cytoplasm"/>
    <property type="evidence" value="ECO:0007669"/>
    <property type="project" value="UniProtKB-SubCell"/>
</dbReference>
<keyword evidence="5 8" id="KW-0460">Magnesium</keyword>
<evidence type="ECO:0000256" key="8">
    <source>
        <dbReference type="HAMAP-Rule" id="MF_00316"/>
    </source>
</evidence>
<dbReference type="InterPro" id="IPR013482">
    <property type="entry name" value="Molybde_CF_guanTrfase"/>
</dbReference>
<keyword evidence="11" id="KW-1185">Reference proteome</keyword>
<evidence type="ECO:0000256" key="7">
    <source>
        <dbReference type="ARBA" id="ARBA00023150"/>
    </source>
</evidence>
<evidence type="ECO:0000256" key="4">
    <source>
        <dbReference type="ARBA" id="ARBA00022741"/>
    </source>
</evidence>
<evidence type="ECO:0000256" key="1">
    <source>
        <dbReference type="ARBA" id="ARBA00022490"/>
    </source>
</evidence>
<dbReference type="PANTHER" id="PTHR19136">
    <property type="entry name" value="MOLYBDENUM COFACTOR GUANYLYLTRANSFERASE"/>
    <property type="match status" value="1"/>
</dbReference>
<dbReference type="CDD" id="cd02503">
    <property type="entry name" value="MobA"/>
    <property type="match status" value="1"/>
</dbReference>
<dbReference type="Proteomes" id="UP000189462">
    <property type="component" value="Unassembled WGS sequence"/>
</dbReference>
<comment type="function">
    <text evidence="8">Transfers a GMP moiety from GTP to Mo-molybdopterin (Mo-MPT) cofactor (Moco or molybdenum cofactor) to form Mo-molybdopterin guanine dinucleotide (Mo-MGD) cofactor.</text>
</comment>
<dbReference type="PANTHER" id="PTHR19136:SF81">
    <property type="entry name" value="MOLYBDENUM COFACTOR GUANYLYLTRANSFERASE"/>
    <property type="match status" value="1"/>
</dbReference>
<comment type="caution">
    <text evidence="10">The sequence shown here is derived from an EMBL/GenBank/DDBJ whole genome shotgun (WGS) entry which is preliminary data.</text>
</comment>
<evidence type="ECO:0000256" key="3">
    <source>
        <dbReference type="ARBA" id="ARBA00022723"/>
    </source>
</evidence>
<keyword evidence="3 8" id="KW-0479">Metal-binding</keyword>
<comment type="subcellular location">
    <subcellularLocation>
        <location evidence="8">Cytoplasm</location>
    </subcellularLocation>
</comment>
<organism evidence="10 11">
    <name type="scientific">Thioalkalivibrio denitrificans</name>
    <dbReference type="NCBI Taxonomy" id="108003"/>
    <lineage>
        <taxon>Bacteria</taxon>
        <taxon>Pseudomonadati</taxon>
        <taxon>Pseudomonadota</taxon>
        <taxon>Gammaproteobacteria</taxon>
        <taxon>Chromatiales</taxon>
        <taxon>Ectothiorhodospiraceae</taxon>
        <taxon>Thioalkalivibrio</taxon>
    </lineage>
</organism>
<comment type="catalytic activity">
    <reaction evidence="8">
        <text>Mo-molybdopterin + GTP + H(+) = Mo-molybdopterin guanine dinucleotide + diphosphate</text>
        <dbReference type="Rhea" id="RHEA:34243"/>
        <dbReference type="ChEBI" id="CHEBI:15378"/>
        <dbReference type="ChEBI" id="CHEBI:33019"/>
        <dbReference type="ChEBI" id="CHEBI:37565"/>
        <dbReference type="ChEBI" id="CHEBI:71302"/>
        <dbReference type="ChEBI" id="CHEBI:71310"/>
        <dbReference type="EC" id="2.7.7.77"/>
    </reaction>
</comment>
<evidence type="ECO:0000313" key="11">
    <source>
        <dbReference type="Proteomes" id="UP000189462"/>
    </source>
</evidence>
<dbReference type="InterPro" id="IPR025877">
    <property type="entry name" value="MobA-like_NTP_Trfase"/>
</dbReference>
<evidence type="ECO:0000259" key="9">
    <source>
        <dbReference type="Pfam" id="PF12804"/>
    </source>
</evidence>
<dbReference type="GO" id="GO:0061603">
    <property type="term" value="F:molybdenum cofactor guanylyltransferase activity"/>
    <property type="evidence" value="ECO:0007669"/>
    <property type="project" value="UniProtKB-EC"/>
</dbReference>
<evidence type="ECO:0000256" key="6">
    <source>
        <dbReference type="ARBA" id="ARBA00023134"/>
    </source>
</evidence>
<feature type="binding site" evidence="8">
    <location>
        <position position="68"/>
    </location>
    <ligand>
        <name>GTP</name>
        <dbReference type="ChEBI" id="CHEBI:37565"/>
    </ligand>
</feature>
<evidence type="ECO:0000256" key="5">
    <source>
        <dbReference type="ARBA" id="ARBA00022842"/>
    </source>
</evidence>
<dbReference type="NCBIfam" id="TIGR02665">
    <property type="entry name" value="molyb_mobA"/>
    <property type="match status" value="1"/>
</dbReference>
<dbReference type="GO" id="GO:0046872">
    <property type="term" value="F:metal ion binding"/>
    <property type="evidence" value="ECO:0007669"/>
    <property type="project" value="UniProtKB-KW"/>
</dbReference>
<accession>A0A1V3NFQ3</accession>
<comment type="subunit">
    <text evidence="8">Monomer.</text>
</comment>
<evidence type="ECO:0000256" key="2">
    <source>
        <dbReference type="ARBA" id="ARBA00022679"/>
    </source>
</evidence>
<dbReference type="RefSeq" id="WP_077279021.1">
    <property type="nucleotide sequence ID" value="NZ_MVBK01000057.1"/>
</dbReference>
<dbReference type="SUPFAM" id="SSF53448">
    <property type="entry name" value="Nucleotide-diphospho-sugar transferases"/>
    <property type="match status" value="1"/>
</dbReference>
<reference evidence="10 11" key="1">
    <citation type="submission" date="2017-02" db="EMBL/GenBank/DDBJ databases">
        <title>Genomic diversity within the haloalkaliphilic genus Thioalkalivibrio.</title>
        <authorList>
            <person name="Ahn A.-C."/>
            <person name="Meier-Kolthoff J."/>
            <person name="Overmars L."/>
            <person name="Richter M."/>
            <person name="Woyke T."/>
            <person name="Sorokin D.Y."/>
            <person name="Muyzer G."/>
        </authorList>
    </citation>
    <scope>NUCLEOTIDE SEQUENCE [LARGE SCALE GENOMIC DNA]</scope>
    <source>
        <strain evidence="10 11">ALJD</strain>
    </source>
</reference>
<comment type="cofactor">
    <cofactor evidence="8">
        <name>Mg(2+)</name>
        <dbReference type="ChEBI" id="CHEBI:18420"/>
    </cofactor>
</comment>
<feature type="binding site" evidence="8">
    <location>
        <position position="50"/>
    </location>
    <ligand>
        <name>GTP</name>
        <dbReference type="ChEBI" id="CHEBI:37565"/>
    </ligand>
</feature>
<dbReference type="Gene3D" id="3.90.550.10">
    <property type="entry name" value="Spore Coat Polysaccharide Biosynthesis Protein SpsA, Chain A"/>
    <property type="match status" value="1"/>
</dbReference>
<keyword evidence="4 8" id="KW-0547">Nucleotide-binding</keyword>
<name>A0A1V3NFQ3_9GAMM</name>
<dbReference type="GO" id="GO:1902758">
    <property type="term" value="P:bis(molybdopterin guanine dinucleotide)molybdenum biosynthetic process"/>
    <property type="evidence" value="ECO:0007669"/>
    <property type="project" value="TreeGrafter"/>
</dbReference>
<dbReference type="Pfam" id="PF12804">
    <property type="entry name" value="NTP_transf_3"/>
    <property type="match status" value="1"/>
</dbReference>
<sequence length="194" mass="20648">MSHITGAVLAGGRGSRMGGEDKGLLPLAGTPMILHVIRALKPQVGQIIINANRNSSAYAGLGYPVVGDHHADFQGPLAGMAAVLRLATTDWVQCAPCDTPNLPADLVARLWRAVGGTNARIALPHDGQRIQPLFALVHRDLLPTLDADIAAGRLAVGRWMRDQPHVEVDFSDCPEGFVNLNTPEEWASHQSCGS</sequence>
<comment type="similarity">
    <text evidence="8">Belongs to the MobA family.</text>
</comment>
<dbReference type="AlphaFoldDB" id="A0A1V3NFQ3"/>
<dbReference type="STRING" id="108003.B1C78_10075"/>
<keyword evidence="7 8" id="KW-0501">Molybdenum cofactor biosynthesis</keyword>
<keyword evidence="1 8" id="KW-0963">Cytoplasm</keyword>
<feature type="binding site" evidence="8">
    <location>
        <position position="22"/>
    </location>
    <ligand>
        <name>GTP</name>
        <dbReference type="ChEBI" id="CHEBI:37565"/>
    </ligand>
</feature>
<feature type="binding site" evidence="8">
    <location>
        <begin position="9"/>
        <end position="11"/>
    </location>
    <ligand>
        <name>GTP</name>
        <dbReference type="ChEBI" id="CHEBI:37565"/>
    </ligand>
</feature>
<keyword evidence="6 8" id="KW-0342">GTP-binding</keyword>
<feature type="binding site" evidence="8">
    <location>
        <position position="98"/>
    </location>
    <ligand>
        <name>GTP</name>
        <dbReference type="ChEBI" id="CHEBI:37565"/>
    </ligand>
</feature>
<keyword evidence="2 8" id="KW-0808">Transferase</keyword>
<feature type="binding site" evidence="8">
    <location>
        <position position="98"/>
    </location>
    <ligand>
        <name>Mg(2+)</name>
        <dbReference type="ChEBI" id="CHEBI:18420"/>
    </ligand>
</feature>
<dbReference type="EC" id="2.7.7.77" evidence="8"/>
<dbReference type="InterPro" id="IPR029044">
    <property type="entry name" value="Nucleotide-diphossugar_trans"/>
</dbReference>
<protein>
    <recommendedName>
        <fullName evidence="8">Molybdenum cofactor guanylyltransferase</fullName>
        <shortName evidence="8">MoCo guanylyltransferase</shortName>
        <ecNumber evidence="8">2.7.7.77</ecNumber>
    </recommendedName>
    <alternativeName>
        <fullName evidence="8">GTP:molybdopterin guanylyltransferase</fullName>
    </alternativeName>
    <alternativeName>
        <fullName evidence="8">Mo-MPT guanylyltransferase</fullName>
    </alternativeName>
    <alternativeName>
        <fullName evidence="8">Molybdopterin guanylyltransferase</fullName>
    </alternativeName>
    <alternativeName>
        <fullName evidence="8">Molybdopterin-guanine dinucleotide synthase</fullName>
        <shortName evidence="8">MGD synthase</shortName>
    </alternativeName>
</protein>
<evidence type="ECO:0000313" key="10">
    <source>
        <dbReference type="EMBL" id="OOG23865.1"/>
    </source>
</evidence>
<keyword evidence="10" id="KW-0548">Nucleotidyltransferase</keyword>
<gene>
    <name evidence="8" type="primary">mobA</name>
    <name evidence="10" type="ORF">B1C78_10075</name>
</gene>
<dbReference type="HAMAP" id="MF_00316">
    <property type="entry name" value="MobA"/>
    <property type="match status" value="1"/>
</dbReference>
<comment type="domain">
    <text evidence="8">The N-terminal domain determines nucleotide recognition and specific binding, while the C-terminal domain determines the specific binding to the target protein.</text>
</comment>
<proteinExistence type="inferred from homology"/>
<dbReference type="EMBL" id="MVBK01000057">
    <property type="protein sequence ID" value="OOG23865.1"/>
    <property type="molecule type" value="Genomic_DNA"/>
</dbReference>
<dbReference type="OrthoDB" id="9788394at2"/>
<feature type="domain" description="MobA-like NTP transferase" evidence="9">
    <location>
        <begin position="6"/>
        <end position="153"/>
    </location>
</feature>
<dbReference type="GO" id="GO:0005525">
    <property type="term" value="F:GTP binding"/>
    <property type="evidence" value="ECO:0007669"/>
    <property type="project" value="UniProtKB-UniRule"/>
</dbReference>